<name>A0A7J3JPY5_9CREN</name>
<dbReference type="GO" id="GO:0006508">
    <property type="term" value="P:proteolysis"/>
    <property type="evidence" value="ECO:0007669"/>
    <property type="project" value="UniProtKB-KW"/>
</dbReference>
<dbReference type="Gene3D" id="2.40.10.120">
    <property type="match status" value="1"/>
</dbReference>
<dbReference type="PRINTS" id="PR00834">
    <property type="entry name" value="PROTEASES2C"/>
</dbReference>
<evidence type="ECO:0000313" key="3">
    <source>
        <dbReference type="EMBL" id="HGN37272.1"/>
    </source>
</evidence>
<dbReference type="Pfam" id="PF13365">
    <property type="entry name" value="Trypsin_2"/>
    <property type="match status" value="1"/>
</dbReference>
<dbReference type="PANTHER" id="PTHR43343">
    <property type="entry name" value="PEPTIDASE S12"/>
    <property type="match status" value="1"/>
</dbReference>
<keyword evidence="2" id="KW-0378">Hydrolase</keyword>
<dbReference type="InterPro" id="IPR051201">
    <property type="entry name" value="Chloro_Bact_Ser_Proteases"/>
</dbReference>
<dbReference type="SUPFAM" id="SSF50494">
    <property type="entry name" value="Trypsin-like serine proteases"/>
    <property type="match status" value="1"/>
</dbReference>
<sequence length="337" mass="36785">MGIVKRSIALDSVSSMVGLKLIEGELKKLIANIIDSTVMVLIPRDRNATCIEVAKDNRYLDCAATGFYIDNRVVVTVMHSIQHVDSERICILDLDGDIVEGEIMDVDPKWDLMFISSVSDHSPIPLKDSTASIGDFVIACGTAYGLLRPFLSVGIVSGSEVKADAGYGLIEGLLLVSLPILSGMSGSPIVDLDGTAVGMIMAKAFDANEFSLAIPSTRILYGYRILKKYGRIAHIVLGVSVLALRGMITALGLQHGLVISRILNPNILKFCKLNDGDVLLSINDREMRTIEDLRLALDETLLNNGTLTIEYLSRMDKKVYSCTIDELTMFTSPRPFQ</sequence>
<dbReference type="AlphaFoldDB" id="A0A7J3JPY5"/>
<proteinExistence type="predicted"/>
<accession>A0A7J3JPY5</accession>
<dbReference type="EMBL" id="DTBZ01000077">
    <property type="protein sequence ID" value="HGQ18126.1"/>
    <property type="molecule type" value="Genomic_DNA"/>
</dbReference>
<reference evidence="4" key="1">
    <citation type="journal article" date="2020" name="mSystems">
        <title>Genome- and Community-Level Interaction Insights into Carbon Utilization and Element Cycling Functions of Hydrothermarchaeota in Hydrothermal Sediment.</title>
        <authorList>
            <person name="Zhou Z."/>
            <person name="Liu Y."/>
            <person name="Xu W."/>
            <person name="Pan J."/>
            <person name="Luo Z.H."/>
            <person name="Li M."/>
        </authorList>
    </citation>
    <scope>NUCLEOTIDE SEQUENCE [LARGE SCALE GENOMIC DNA]</scope>
    <source>
        <strain evidence="3">SpSt-618</strain>
        <strain evidence="4">SpSt-657</strain>
    </source>
</reference>
<gene>
    <name evidence="3" type="ORF">ENT87_06980</name>
    <name evidence="4" type="ORF">ENU30_04015</name>
</gene>
<evidence type="ECO:0000313" key="4">
    <source>
        <dbReference type="EMBL" id="HGQ18126.1"/>
    </source>
</evidence>
<protein>
    <submittedName>
        <fullName evidence="4">Serine protease</fullName>
    </submittedName>
</protein>
<dbReference type="SUPFAM" id="SSF50156">
    <property type="entry name" value="PDZ domain-like"/>
    <property type="match status" value="1"/>
</dbReference>
<evidence type="ECO:0000256" key="1">
    <source>
        <dbReference type="ARBA" id="ARBA00022670"/>
    </source>
</evidence>
<dbReference type="InterPro" id="IPR009003">
    <property type="entry name" value="Peptidase_S1_PA"/>
</dbReference>
<organism evidence="4">
    <name type="scientific">Ignisphaera aggregans</name>
    <dbReference type="NCBI Taxonomy" id="334771"/>
    <lineage>
        <taxon>Archaea</taxon>
        <taxon>Thermoproteota</taxon>
        <taxon>Thermoprotei</taxon>
        <taxon>Desulfurococcales</taxon>
        <taxon>Desulfurococcaceae</taxon>
        <taxon>Ignisphaera</taxon>
    </lineage>
</organism>
<dbReference type="GO" id="GO:0004252">
    <property type="term" value="F:serine-type endopeptidase activity"/>
    <property type="evidence" value="ECO:0007669"/>
    <property type="project" value="InterPro"/>
</dbReference>
<evidence type="ECO:0000256" key="2">
    <source>
        <dbReference type="ARBA" id="ARBA00022801"/>
    </source>
</evidence>
<keyword evidence="1 4" id="KW-0645">Protease</keyword>
<dbReference type="InterPro" id="IPR036034">
    <property type="entry name" value="PDZ_sf"/>
</dbReference>
<comment type="caution">
    <text evidence="4">The sequence shown here is derived from an EMBL/GenBank/DDBJ whole genome shotgun (WGS) entry which is preliminary data.</text>
</comment>
<dbReference type="InterPro" id="IPR001940">
    <property type="entry name" value="Peptidase_S1C"/>
</dbReference>
<dbReference type="PANTHER" id="PTHR43343:SF3">
    <property type="entry name" value="PROTEASE DO-LIKE 8, CHLOROPLASTIC"/>
    <property type="match status" value="1"/>
</dbReference>
<dbReference type="EMBL" id="DTAI01000208">
    <property type="protein sequence ID" value="HGN37272.1"/>
    <property type="molecule type" value="Genomic_DNA"/>
</dbReference>